<protein>
    <submittedName>
        <fullName evidence="1">Uncharacterized protein</fullName>
    </submittedName>
</protein>
<organism evidence="1">
    <name type="scientific">Anguilla anguilla</name>
    <name type="common">European freshwater eel</name>
    <name type="synonym">Muraena anguilla</name>
    <dbReference type="NCBI Taxonomy" id="7936"/>
    <lineage>
        <taxon>Eukaryota</taxon>
        <taxon>Metazoa</taxon>
        <taxon>Chordata</taxon>
        <taxon>Craniata</taxon>
        <taxon>Vertebrata</taxon>
        <taxon>Euteleostomi</taxon>
        <taxon>Actinopterygii</taxon>
        <taxon>Neopterygii</taxon>
        <taxon>Teleostei</taxon>
        <taxon>Anguilliformes</taxon>
        <taxon>Anguillidae</taxon>
        <taxon>Anguilla</taxon>
    </lineage>
</organism>
<sequence length="79" mass="8683">MLPSDSCRAASGRLVCWKCDFLDVSSDRSIDCQQSHLGLSPCHAIGTRSWRCVSDAQCGNIHNYDFSSCSAEGSKMQQH</sequence>
<reference evidence="1" key="2">
    <citation type="journal article" date="2015" name="Fish Shellfish Immunol.">
        <title>Early steps in the European eel (Anguilla anguilla)-Vibrio vulnificus interaction in the gills: Role of the RtxA13 toxin.</title>
        <authorList>
            <person name="Callol A."/>
            <person name="Pajuelo D."/>
            <person name="Ebbesson L."/>
            <person name="Teles M."/>
            <person name="MacKenzie S."/>
            <person name="Amaro C."/>
        </authorList>
    </citation>
    <scope>NUCLEOTIDE SEQUENCE</scope>
</reference>
<evidence type="ECO:0000313" key="1">
    <source>
        <dbReference type="EMBL" id="JAH91276.1"/>
    </source>
</evidence>
<accession>A0A0E9WLW7</accession>
<proteinExistence type="predicted"/>
<dbReference type="EMBL" id="GBXM01017301">
    <property type="protein sequence ID" value="JAH91276.1"/>
    <property type="molecule type" value="Transcribed_RNA"/>
</dbReference>
<reference evidence="1" key="1">
    <citation type="submission" date="2014-11" db="EMBL/GenBank/DDBJ databases">
        <authorList>
            <person name="Amaro Gonzalez C."/>
        </authorList>
    </citation>
    <scope>NUCLEOTIDE SEQUENCE</scope>
</reference>
<dbReference type="AlphaFoldDB" id="A0A0E9WLW7"/>
<name>A0A0E9WLW7_ANGAN</name>